<keyword evidence="2" id="KW-0808">Transferase</keyword>
<keyword evidence="7" id="KW-1185">Reference proteome</keyword>
<sequence>MSIDRLDVSTPQGPAGVLAREASGYVFAYGGHAAPQAAVSLTMPPRLQAYERPELHPVFQMNLPEGYLLERLKNLLAKTSGTDPMVLLALLGGGAPIGRVRFAAAASAGVAAPSSGAGPMPGERLTDILAYRGAGGLFDSLIDRYLTRSALSGVQPKVLVPEASPQAPSKAAAFTSDLIVKSGLGEFPGLAINEFLCMSAAQRAGMPVPAFYLSDDRTLFVMRRFDRTEEGRAIGFEDMAVLSGKGAGLKYSGRYEDIARLIGAFCSPEHVAPSLAQLFDIVALSCIVGNGDAHLKNFGLLYDTPEDAPVRLAPAFDIASTTCYLPEDALALTLSGSKSLFASRLHLLDFADRCRIARARAGERLLELCDAVAGVLSEHAGLAAEVPGFEAAVRKGVDDFRVTFRQRGRGAAS</sequence>
<dbReference type="InterPro" id="IPR017508">
    <property type="entry name" value="HipA_N1"/>
</dbReference>
<feature type="domain" description="HipA-like C-terminal" evidence="4">
    <location>
        <begin position="150"/>
        <end position="373"/>
    </location>
</feature>
<organism evidence="6 7">
    <name type="scientific">Aquincola agrisoli</name>
    <dbReference type="NCBI Taxonomy" id="3119538"/>
    <lineage>
        <taxon>Bacteria</taxon>
        <taxon>Pseudomonadati</taxon>
        <taxon>Pseudomonadota</taxon>
        <taxon>Betaproteobacteria</taxon>
        <taxon>Burkholderiales</taxon>
        <taxon>Sphaerotilaceae</taxon>
        <taxon>Aquincola</taxon>
    </lineage>
</organism>
<name>A0AAW9QKJ2_9BURK</name>
<dbReference type="GO" id="GO:0004674">
    <property type="term" value="F:protein serine/threonine kinase activity"/>
    <property type="evidence" value="ECO:0007669"/>
    <property type="project" value="TreeGrafter"/>
</dbReference>
<gene>
    <name evidence="6" type="ORF">V4F39_14510</name>
</gene>
<protein>
    <submittedName>
        <fullName evidence="6">Type II toxin-antitoxin system HipA family toxin</fullName>
    </submittedName>
</protein>
<dbReference type="NCBIfam" id="TIGR03071">
    <property type="entry name" value="couple_hipA"/>
    <property type="match status" value="1"/>
</dbReference>
<comment type="caution">
    <text evidence="6">The sequence shown here is derived from an EMBL/GenBank/DDBJ whole genome shotgun (WGS) entry which is preliminary data.</text>
</comment>
<dbReference type="Pfam" id="PF13657">
    <property type="entry name" value="Couple_hipA"/>
    <property type="match status" value="1"/>
</dbReference>
<feature type="domain" description="HipA N-terminal subdomain 1" evidence="5">
    <location>
        <begin position="6"/>
        <end position="102"/>
    </location>
</feature>
<evidence type="ECO:0000256" key="1">
    <source>
        <dbReference type="ARBA" id="ARBA00010164"/>
    </source>
</evidence>
<evidence type="ECO:0000256" key="2">
    <source>
        <dbReference type="ARBA" id="ARBA00022679"/>
    </source>
</evidence>
<dbReference type="Gene3D" id="1.10.1070.20">
    <property type="match status" value="1"/>
</dbReference>
<keyword evidence="3" id="KW-0418">Kinase</keyword>
<reference evidence="6 7" key="1">
    <citation type="submission" date="2024-02" db="EMBL/GenBank/DDBJ databases">
        <title>Genome sequence of Aquincola sp. MAHUQ-54.</title>
        <authorList>
            <person name="Huq M.A."/>
        </authorList>
    </citation>
    <scope>NUCLEOTIDE SEQUENCE [LARGE SCALE GENOMIC DNA]</scope>
    <source>
        <strain evidence="6 7">MAHUQ-54</strain>
    </source>
</reference>
<evidence type="ECO:0000313" key="7">
    <source>
        <dbReference type="Proteomes" id="UP001336250"/>
    </source>
</evidence>
<dbReference type="PANTHER" id="PTHR37419:SF1">
    <property type="entry name" value="SERINE_THREONINE-PROTEIN KINASE TOXIN HIPA"/>
    <property type="match status" value="1"/>
</dbReference>
<dbReference type="Proteomes" id="UP001336250">
    <property type="component" value="Unassembled WGS sequence"/>
</dbReference>
<dbReference type="InterPro" id="IPR012893">
    <property type="entry name" value="HipA-like_C"/>
</dbReference>
<dbReference type="EMBL" id="JAZIBG010000028">
    <property type="protein sequence ID" value="MEF7615130.1"/>
    <property type="molecule type" value="Genomic_DNA"/>
</dbReference>
<dbReference type="InterPro" id="IPR052028">
    <property type="entry name" value="HipA_Ser/Thr_kinase"/>
</dbReference>
<dbReference type="GO" id="GO:0005829">
    <property type="term" value="C:cytosol"/>
    <property type="evidence" value="ECO:0007669"/>
    <property type="project" value="TreeGrafter"/>
</dbReference>
<evidence type="ECO:0000256" key="3">
    <source>
        <dbReference type="ARBA" id="ARBA00022777"/>
    </source>
</evidence>
<dbReference type="RefSeq" id="WP_332290246.1">
    <property type="nucleotide sequence ID" value="NZ_JAZIBG010000028.1"/>
</dbReference>
<accession>A0AAW9QKJ2</accession>
<dbReference type="AlphaFoldDB" id="A0AAW9QKJ2"/>
<proteinExistence type="inferred from homology"/>
<evidence type="ECO:0000313" key="6">
    <source>
        <dbReference type="EMBL" id="MEF7615130.1"/>
    </source>
</evidence>
<evidence type="ECO:0000259" key="5">
    <source>
        <dbReference type="Pfam" id="PF13657"/>
    </source>
</evidence>
<dbReference type="Pfam" id="PF07804">
    <property type="entry name" value="HipA_C"/>
    <property type="match status" value="1"/>
</dbReference>
<comment type="similarity">
    <text evidence="1">Belongs to the HipA Ser/Thr kinase family.</text>
</comment>
<evidence type="ECO:0000259" key="4">
    <source>
        <dbReference type="Pfam" id="PF07804"/>
    </source>
</evidence>
<dbReference type="PANTHER" id="PTHR37419">
    <property type="entry name" value="SERINE/THREONINE-PROTEIN KINASE TOXIN HIPA"/>
    <property type="match status" value="1"/>
</dbReference>